<dbReference type="Proteomes" id="UP000324760">
    <property type="component" value="Chromosome"/>
</dbReference>
<dbReference type="GO" id="GO:0016151">
    <property type="term" value="F:nickel cation binding"/>
    <property type="evidence" value="ECO:0007669"/>
    <property type="project" value="UniProtKB-UniRule"/>
</dbReference>
<dbReference type="Pfam" id="PF01774">
    <property type="entry name" value="UreD"/>
    <property type="match status" value="1"/>
</dbReference>
<evidence type="ECO:0000313" key="6">
    <source>
        <dbReference type="Proteomes" id="UP000324760"/>
    </source>
</evidence>
<comment type="function">
    <text evidence="4">Required for maturation of urease via the functional incorporation of the urease nickel metallocenter.</text>
</comment>
<dbReference type="InterPro" id="IPR002669">
    <property type="entry name" value="UreD"/>
</dbReference>
<dbReference type="AlphaFoldDB" id="A0A5P1R8F7"/>
<dbReference type="HAMAP" id="MF_01384">
    <property type="entry name" value="UreD"/>
    <property type="match status" value="1"/>
</dbReference>
<comment type="subcellular location">
    <subcellularLocation>
        <location evidence="4">Cytoplasm</location>
    </subcellularLocation>
</comment>
<organism evidence="5 6">
    <name type="scientific">Neptunomonas concharum</name>
    <dbReference type="NCBI Taxonomy" id="1031538"/>
    <lineage>
        <taxon>Bacteria</taxon>
        <taxon>Pseudomonadati</taxon>
        <taxon>Pseudomonadota</taxon>
        <taxon>Gammaproteobacteria</taxon>
        <taxon>Oceanospirillales</taxon>
        <taxon>Oceanospirillaceae</taxon>
        <taxon>Neptunomonas</taxon>
    </lineage>
</organism>
<protein>
    <recommendedName>
        <fullName evidence="4">Urease accessory protein UreD</fullName>
    </recommendedName>
</protein>
<keyword evidence="6" id="KW-1185">Reference proteome</keyword>
<evidence type="ECO:0000256" key="2">
    <source>
        <dbReference type="ARBA" id="ARBA00022988"/>
    </source>
</evidence>
<dbReference type="RefSeq" id="WP_138986276.1">
    <property type="nucleotide sequence ID" value="NZ_CP043869.1"/>
</dbReference>
<dbReference type="GO" id="GO:0005737">
    <property type="term" value="C:cytoplasm"/>
    <property type="evidence" value="ECO:0007669"/>
    <property type="project" value="UniProtKB-SubCell"/>
</dbReference>
<sequence>MNTDTKPNIEASQGWKAALHLGYEPRQNITKLVRRTQRGPLAVQRSLYPEGATCHTYLLHPPGGVVGGDQLDIRVQTSEGAHAVITTPGATKFYRSEGKQAYQRQTLTVESGSTLEWLPQENICFPGAHAQITSDIYLALGSRYLGWEIQCLGRPANGETFEMGLINSASRVWMGKKLVLVDQLRNQGSELIRSASGLRGHAMNATLIAGTLGEAHLEGVRACLGEIDTDCQFGVTWMDDLLIVRVLGNNTEAIQQLLIPARDYLREHWLNQPAHAPRIWAT</sequence>
<reference evidence="5 6" key="1">
    <citation type="journal article" date="2019" name="Biochem. Eng. J.">
        <title>Metabolic engineering of the marine bacteria Neptunomonas concharum for the production of acetoin and meso-2,3-butanediol from acetate.</title>
        <authorList>
            <person name="Li W."/>
            <person name="Pu N."/>
            <person name="Liu C.-X."/>
            <person name="Yuan Q.-P."/>
            <person name="Li Z.-J."/>
        </authorList>
    </citation>
    <scope>NUCLEOTIDE SEQUENCE [LARGE SCALE GENOMIC DNA]</scope>
    <source>
        <strain evidence="5 6">JCM17730</strain>
    </source>
</reference>
<dbReference type="PANTHER" id="PTHR33643">
    <property type="entry name" value="UREASE ACCESSORY PROTEIN D"/>
    <property type="match status" value="1"/>
</dbReference>
<name>A0A5P1R8F7_9GAMM</name>
<evidence type="ECO:0000256" key="3">
    <source>
        <dbReference type="ARBA" id="ARBA00023186"/>
    </source>
</evidence>
<proteinExistence type="inferred from homology"/>
<dbReference type="PANTHER" id="PTHR33643:SF1">
    <property type="entry name" value="UREASE ACCESSORY PROTEIN D"/>
    <property type="match status" value="1"/>
</dbReference>
<dbReference type="OrthoDB" id="9798842at2"/>
<keyword evidence="3 4" id="KW-0143">Chaperone</keyword>
<keyword evidence="2 4" id="KW-0996">Nickel insertion</keyword>
<evidence type="ECO:0000313" key="5">
    <source>
        <dbReference type="EMBL" id="QEQ95572.1"/>
    </source>
</evidence>
<comment type="subunit">
    <text evidence="4">UreD, UreF and UreG form a complex that acts as a GTP-hydrolysis-dependent molecular chaperone, activating the urease apoprotein by helping to assemble the nickel containing metallocenter of UreC. The UreE protein probably delivers the nickel.</text>
</comment>
<keyword evidence="4" id="KW-0963">Cytoplasm</keyword>
<evidence type="ECO:0000256" key="1">
    <source>
        <dbReference type="ARBA" id="ARBA00007177"/>
    </source>
</evidence>
<evidence type="ECO:0000256" key="4">
    <source>
        <dbReference type="HAMAP-Rule" id="MF_01384"/>
    </source>
</evidence>
<dbReference type="KEGG" id="ncu:F0U83_02000"/>
<dbReference type="EMBL" id="CP043869">
    <property type="protein sequence ID" value="QEQ95572.1"/>
    <property type="molecule type" value="Genomic_DNA"/>
</dbReference>
<gene>
    <name evidence="4" type="primary">ureD</name>
    <name evidence="5" type="ORF">F0U83_02000</name>
</gene>
<comment type="similarity">
    <text evidence="1 4">Belongs to the UreD family.</text>
</comment>
<accession>A0A5P1R8F7</accession>